<feature type="region of interest" description="Disordered" evidence="1">
    <location>
        <begin position="98"/>
        <end position="180"/>
    </location>
</feature>
<name>A0AA38P8S8_9AGAR</name>
<dbReference type="AlphaFoldDB" id="A0AA38P8S8"/>
<organism evidence="2 3">
    <name type="scientific">Lentinula raphanica</name>
    <dbReference type="NCBI Taxonomy" id="153919"/>
    <lineage>
        <taxon>Eukaryota</taxon>
        <taxon>Fungi</taxon>
        <taxon>Dikarya</taxon>
        <taxon>Basidiomycota</taxon>
        <taxon>Agaricomycotina</taxon>
        <taxon>Agaricomycetes</taxon>
        <taxon>Agaricomycetidae</taxon>
        <taxon>Agaricales</taxon>
        <taxon>Marasmiineae</taxon>
        <taxon>Omphalotaceae</taxon>
        <taxon>Lentinula</taxon>
    </lineage>
</organism>
<sequence>MTTYSAFFSSGLLAPPHLYPSMYNNSNLDVEDHASDMELDRSMTPTPTNMDGSMSSVQQPQPRLRRRRSSLTIGASPLNTIKSPSRAAGTALQLQRHLYNTPTRSRSGSVSSVMGNGEDISSNIASEKTSLYRRMRSGSVGSVLKSKRGTRRGVPGPSFPPPSAPLPALPPIPGTPNRSKAFSLAVPTIATRDLARKLAAGEDVLPSPSRQPLGEIQVPSYESGQPIMKD</sequence>
<accession>A0AA38P8S8</accession>
<evidence type="ECO:0000256" key="1">
    <source>
        <dbReference type="SAM" id="MobiDB-lite"/>
    </source>
</evidence>
<feature type="region of interest" description="Disordered" evidence="1">
    <location>
        <begin position="201"/>
        <end position="230"/>
    </location>
</feature>
<feature type="compositionally biased region" description="Polar residues" evidence="1">
    <location>
        <begin position="45"/>
        <end position="57"/>
    </location>
</feature>
<feature type="compositionally biased region" description="Low complexity" evidence="1">
    <location>
        <begin position="104"/>
        <end position="115"/>
    </location>
</feature>
<dbReference type="Proteomes" id="UP001163846">
    <property type="component" value="Unassembled WGS sequence"/>
</dbReference>
<gene>
    <name evidence="2" type="ORF">F5878DRAFT_661203</name>
</gene>
<evidence type="ECO:0000313" key="2">
    <source>
        <dbReference type="EMBL" id="KAJ3838419.1"/>
    </source>
</evidence>
<keyword evidence="3" id="KW-1185">Reference proteome</keyword>
<feature type="region of interest" description="Disordered" evidence="1">
    <location>
        <begin position="45"/>
        <end position="64"/>
    </location>
</feature>
<feature type="compositionally biased region" description="Polar residues" evidence="1">
    <location>
        <begin position="119"/>
        <end position="129"/>
    </location>
</feature>
<comment type="caution">
    <text evidence="2">The sequence shown here is derived from an EMBL/GenBank/DDBJ whole genome shotgun (WGS) entry which is preliminary data.</text>
</comment>
<evidence type="ECO:0000313" key="3">
    <source>
        <dbReference type="Proteomes" id="UP001163846"/>
    </source>
</evidence>
<reference evidence="2" key="1">
    <citation type="submission" date="2022-08" db="EMBL/GenBank/DDBJ databases">
        <authorList>
            <consortium name="DOE Joint Genome Institute"/>
            <person name="Min B."/>
            <person name="Riley R."/>
            <person name="Sierra-Patev S."/>
            <person name="Naranjo-Ortiz M."/>
            <person name="Looney B."/>
            <person name="Konkel Z."/>
            <person name="Slot J.C."/>
            <person name="Sakamoto Y."/>
            <person name="Steenwyk J.L."/>
            <person name="Rokas A."/>
            <person name="Carro J."/>
            <person name="Camarero S."/>
            <person name="Ferreira P."/>
            <person name="Molpeceres G."/>
            <person name="Ruiz-Duenas F.J."/>
            <person name="Serrano A."/>
            <person name="Henrissat B."/>
            <person name="Drula E."/>
            <person name="Hughes K.W."/>
            <person name="Mata J.L."/>
            <person name="Ishikawa N.K."/>
            <person name="Vargas-Isla R."/>
            <person name="Ushijima S."/>
            <person name="Smith C.A."/>
            <person name="Ahrendt S."/>
            <person name="Andreopoulos W."/>
            <person name="He G."/>
            <person name="Labutti K."/>
            <person name="Lipzen A."/>
            <person name="Ng V."/>
            <person name="Sandor L."/>
            <person name="Barry K."/>
            <person name="Martinez A.T."/>
            <person name="Xiao Y."/>
            <person name="Gibbons J.G."/>
            <person name="Terashima K."/>
            <person name="Hibbett D.S."/>
            <person name="Grigoriev I.V."/>
        </authorList>
    </citation>
    <scope>NUCLEOTIDE SEQUENCE</scope>
    <source>
        <strain evidence="2">TFB9207</strain>
    </source>
</reference>
<dbReference type="EMBL" id="MU806183">
    <property type="protein sequence ID" value="KAJ3838419.1"/>
    <property type="molecule type" value="Genomic_DNA"/>
</dbReference>
<feature type="compositionally biased region" description="Pro residues" evidence="1">
    <location>
        <begin position="157"/>
        <end position="174"/>
    </location>
</feature>
<proteinExistence type="predicted"/>
<protein>
    <submittedName>
        <fullName evidence="2">Uncharacterized protein</fullName>
    </submittedName>
</protein>